<dbReference type="Gene3D" id="1.20.5.1930">
    <property type="match status" value="1"/>
</dbReference>
<keyword evidence="9" id="KW-0472">Membrane</keyword>
<feature type="transmembrane region" description="Helical" evidence="9">
    <location>
        <begin position="48"/>
        <end position="67"/>
    </location>
</feature>
<organism evidence="12 13">
    <name type="scientific">Streptomyces pulveraceus</name>
    <dbReference type="NCBI Taxonomy" id="68258"/>
    <lineage>
        <taxon>Bacteria</taxon>
        <taxon>Bacillati</taxon>
        <taxon>Actinomycetota</taxon>
        <taxon>Actinomycetes</taxon>
        <taxon>Kitasatosporales</taxon>
        <taxon>Streptomycetaceae</taxon>
        <taxon>Streptomyces</taxon>
    </lineage>
</organism>
<accession>A0ABW1GIB6</accession>
<dbReference type="SUPFAM" id="SSF55874">
    <property type="entry name" value="ATPase domain of HSP90 chaperone/DNA topoisomerase II/histidine kinase"/>
    <property type="match status" value="1"/>
</dbReference>
<evidence type="ECO:0000256" key="7">
    <source>
        <dbReference type="ARBA" id="ARBA00022840"/>
    </source>
</evidence>
<dbReference type="GO" id="GO:0016301">
    <property type="term" value="F:kinase activity"/>
    <property type="evidence" value="ECO:0007669"/>
    <property type="project" value="UniProtKB-KW"/>
</dbReference>
<gene>
    <name evidence="12" type="ORF">ACFP1B_14295</name>
</gene>
<evidence type="ECO:0000259" key="11">
    <source>
        <dbReference type="Pfam" id="PF07730"/>
    </source>
</evidence>
<keyword evidence="13" id="KW-1185">Reference proteome</keyword>
<dbReference type="EMBL" id="JBHSPU010000014">
    <property type="protein sequence ID" value="MFC5914596.1"/>
    <property type="molecule type" value="Genomic_DNA"/>
</dbReference>
<evidence type="ECO:0000313" key="12">
    <source>
        <dbReference type="EMBL" id="MFC5914596.1"/>
    </source>
</evidence>
<dbReference type="Proteomes" id="UP001596200">
    <property type="component" value="Unassembled WGS sequence"/>
</dbReference>
<dbReference type="CDD" id="cd16917">
    <property type="entry name" value="HATPase_UhpB-NarQ-NarX-like"/>
    <property type="match status" value="1"/>
</dbReference>
<keyword evidence="6 12" id="KW-0418">Kinase</keyword>
<evidence type="ECO:0000259" key="10">
    <source>
        <dbReference type="Pfam" id="PF02518"/>
    </source>
</evidence>
<feature type="transmembrane region" description="Helical" evidence="9">
    <location>
        <begin position="178"/>
        <end position="202"/>
    </location>
</feature>
<reference evidence="13" key="1">
    <citation type="journal article" date="2019" name="Int. J. Syst. Evol. Microbiol.">
        <title>The Global Catalogue of Microorganisms (GCM) 10K type strain sequencing project: providing services to taxonomists for standard genome sequencing and annotation.</title>
        <authorList>
            <consortium name="The Broad Institute Genomics Platform"/>
            <consortium name="The Broad Institute Genome Sequencing Center for Infectious Disease"/>
            <person name="Wu L."/>
            <person name="Ma J."/>
        </authorList>
    </citation>
    <scope>NUCLEOTIDE SEQUENCE [LARGE SCALE GENOMIC DNA]</scope>
    <source>
        <strain evidence="13">JCM 4147</strain>
    </source>
</reference>
<feature type="transmembrane region" description="Helical" evidence="9">
    <location>
        <begin position="12"/>
        <end position="36"/>
    </location>
</feature>
<evidence type="ECO:0000256" key="8">
    <source>
        <dbReference type="ARBA" id="ARBA00023012"/>
    </source>
</evidence>
<evidence type="ECO:0000256" key="9">
    <source>
        <dbReference type="SAM" id="Phobius"/>
    </source>
</evidence>
<comment type="caution">
    <text evidence="12">The sequence shown here is derived from an EMBL/GenBank/DDBJ whole genome shotgun (WGS) entry which is preliminary data.</text>
</comment>
<name>A0ABW1GIB6_9ACTN</name>
<keyword evidence="9" id="KW-0812">Transmembrane</keyword>
<dbReference type="PANTHER" id="PTHR24421:SF10">
    <property type="entry name" value="NITRATE_NITRITE SENSOR PROTEIN NARQ"/>
    <property type="match status" value="1"/>
</dbReference>
<dbReference type="PANTHER" id="PTHR24421">
    <property type="entry name" value="NITRATE/NITRITE SENSOR PROTEIN NARX-RELATED"/>
    <property type="match status" value="1"/>
</dbReference>
<evidence type="ECO:0000256" key="5">
    <source>
        <dbReference type="ARBA" id="ARBA00022741"/>
    </source>
</evidence>
<dbReference type="Gene3D" id="3.30.565.10">
    <property type="entry name" value="Histidine kinase-like ATPase, C-terminal domain"/>
    <property type="match status" value="1"/>
</dbReference>
<protein>
    <recommendedName>
        <fullName evidence="2">histidine kinase</fullName>
        <ecNumber evidence="2">2.7.13.3</ecNumber>
    </recommendedName>
</protein>
<dbReference type="RefSeq" id="WP_344511393.1">
    <property type="nucleotide sequence ID" value="NZ_BAAATU010000020.1"/>
</dbReference>
<proteinExistence type="predicted"/>
<feature type="domain" description="Signal transduction histidine kinase subgroup 3 dimerisation and phosphoacceptor" evidence="11">
    <location>
        <begin position="230"/>
        <end position="295"/>
    </location>
</feature>
<dbReference type="Pfam" id="PF02518">
    <property type="entry name" value="HATPase_c"/>
    <property type="match status" value="1"/>
</dbReference>
<keyword evidence="8" id="KW-0902">Two-component regulatory system</keyword>
<dbReference type="InterPro" id="IPR003594">
    <property type="entry name" value="HATPase_dom"/>
</dbReference>
<evidence type="ECO:0000256" key="2">
    <source>
        <dbReference type="ARBA" id="ARBA00012438"/>
    </source>
</evidence>
<keyword evidence="3" id="KW-0597">Phosphoprotein</keyword>
<keyword evidence="7" id="KW-0067">ATP-binding</keyword>
<keyword evidence="4" id="KW-0808">Transferase</keyword>
<dbReference type="EC" id="2.7.13.3" evidence="2"/>
<evidence type="ECO:0000256" key="6">
    <source>
        <dbReference type="ARBA" id="ARBA00022777"/>
    </source>
</evidence>
<evidence type="ECO:0000256" key="4">
    <source>
        <dbReference type="ARBA" id="ARBA00022679"/>
    </source>
</evidence>
<evidence type="ECO:0000313" key="13">
    <source>
        <dbReference type="Proteomes" id="UP001596200"/>
    </source>
</evidence>
<evidence type="ECO:0000256" key="1">
    <source>
        <dbReference type="ARBA" id="ARBA00000085"/>
    </source>
</evidence>
<feature type="transmembrane region" description="Helical" evidence="9">
    <location>
        <begin position="128"/>
        <end position="154"/>
    </location>
</feature>
<keyword evidence="5" id="KW-0547">Nucleotide-binding</keyword>
<sequence length="434" mass="45089">MFRGIRPLLRGSTYAGALFAYGGAFASIPPLVLALLPVTEWRSAPYGVRVALTLVVWAALIGAVGLARTTRRVLIVCARRLLGVPLPDPVAVRRPTSAPGAGAAPVGSAPVAPASAVSSGADRRRTSVWLLLHVALGWVGALTSGLLVLAALVLPGKWLGAEAGVSLFGWTVRATGGWGSWVAALGCLLLAAVVCAAVTYALRWLAPRLLGPSSAERLALAAERELLLAERNRLAHELHDSIGHTLTATTIQAAVAGEVLSADPVAARAALRSIEESARAALEDLDYVLGVLREEKTGTAPTRTLADLPELLDRLRHAGAVVEPELTGELAQVQGTASRAAYRILQEGLTNALRHGAGGPIEVRVAAAPDGLELSVVNRTGAGTGRSPGAFPTSGHGLPGLAERVRLLHGEIEAGPDGPQRWRLTVRLPVRLPA</sequence>
<evidence type="ECO:0000256" key="3">
    <source>
        <dbReference type="ARBA" id="ARBA00022553"/>
    </source>
</evidence>
<feature type="domain" description="Histidine kinase/HSP90-like ATPase" evidence="10">
    <location>
        <begin position="339"/>
        <end position="430"/>
    </location>
</feature>
<dbReference type="InterPro" id="IPR011712">
    <property type="entry name" value="Sig_transdc_His_kin_sub3_dim/P"/>
</dbReference>
<comment type="catalytic activity">
    <reaction evidence="1">
        <text>ATP + protein L-histidine = ADP + protein N-phospho-L-histidine.</text>
        <dbReference type="EC" id="2.7.13.3"/>
    </reaction>
</comment>
<dbReference type="InterPro" id="IPR050482">
    <property type="entry name" value="Sensor_HK_TwoCompSys"/>
</dbReference>
<keyword evidence="9" id="KW-1133">Transmembrane helix</keyword>
<dbReference type="Pfam" id="PF07730">
    <property type="entry name" value="HisKA_3"/>
    <property type="match status" value="1"/>
</dbReference>
<dbReference type="InterPro" id="IPR036890">
    <property type="entry name" value="HATPase_C_sf"/>
</dbReference>